<dbReference type="Gene3D" id="1.10.340.30">
    <property type="entry name" value="Hypothetical protein, domain 2"/>
    <property type="match status" value="1"/>
</dbReference>
<dbReference type="GO" id="GO:0006284">
    <property type="term" value="P:base-excision repair"/>
    <property type="evidence" value="ECO:0007669"/>
    <property type="project" value="InterPro"/>
</dbReference>
<evidence type="ECO:0000313" key="2">
    <source>
        <dbReference type="Proteomes" id="UP000252086"/>
    </source>
</evidence>
<evidence type="ECO:0000313" key="1">
    <source>
        <dbReference type="EMBL" id="RBO82241.1"/>
    </source>
</evidence>
<accession>A0A366CWM5</accession>
<dbReference type="Pfam" id="PF03352">
    <property type="entry name" value="Adenine_glyco"/>
    <property type="match status" value="1"/>
</dbReference>
<keyword evidence="2" id="KW-1185">Reference proteome</keyword>
<dbReference type="EMBL" id="QNRF01000006">
    <property type="protein sequence ID" value="RBO82241.1"/>
    <property type="molecule type" value="Genomic_DNA"/>
</dbReference>
<dbReference type="InterPro" id="IPR011257">
    <property type="entry name" value="DNA_glycosylase"/>
</dbReference>
<sequence length="224" mass="26383">MQYERFEDIYQRAAQRHGGERALEQRLSRPLSSNELKNHTDDRWLSAFSQKVFQSGISWQVVRNKWPNFEDVFFHFDIEKMLLIHDEMWEEKAKDQRIIRHLGKVMTIRENALMIHESQQNHTSFSHFIADWPSDNIIGLWRHLKKHGARLGGNTGPYTLRAMGKDTFLLTKDVEGYLRHHQIMTTGKDTQSAWQAAQDAFNHWQQESGRSYTEISQCLALSIN</sequence>
<comment type="caution">
    <text evidence="1">The sequence shown here is derived from an EMBL/GenBank/DDBJ whole genome shotgun (WGS) entry which is preliminary data.</text>
</comment>
<dbReference type="AlphaFoldDB" id="A0A366CWM5"/>
<name>A0A366CWM5_9GAMM</name>
<reference evidence="1 2" key="1">
    <citation type="submission" date="2018-06" db="EMBL/GenBank/DDBJ databases">
        <title>Genomic Encyclopedia of Type Strains, Phase III (KMG-III): the genomes of soil and plant-associated and newly described type strains.</title>
        <authorList>
            <person name="Whitman W."/>
        </authorList>
    </citation>
    <scope>NUCLEOTIDE SEQUENCE [LARGE SCALE GENOMIC DNA]</scope>
    <source>
        <strain evidence="1 2">CECT 7732</strain>
    </source>
</reference>
<dbReference type="PANTHER" id="PTHR30037">
    <property type="entry name" value="DNA-3-METHYLADENINE GLYCOSYLASE 1"/>
    <property type="match status" value="1"/>
</dbReference>
<dbReference type="PANTHER" id="PTHR30037:SF3">
    <property type="entry name" value="BLR0857 PROTEIN"/>
    <property type="match status" value="1"/>
</dbReference>
<dbReference type="SUPFAM" id="SSF48150">
    <property type="entry name" value="DNA-glycosylase"/>
    <property type="match status" value="1"/>
</dbReference>
<organism evidence="1 2">
    <name type="scientific">Marinomonas aquiplantarum</name>
    <dbReference type="NCBI Taxonomy" id="491951"/>
    <lineage>
        <taxon>Bacteria</taxon>
        <taxon>Pseudomonadati</taxon>
        <taxon>Pseudomonadota</taxon>
        <taxon>Gammaproteobacteria</taxon>
        <taxon>Oceanospirillales</taxon>
        <taxon>Oceanospirillaceae</taxon>
        <taxon>Marinomonas</taxon>
    </lineage>
</organism>
<protein>
    <submittedName>
        <fullName evidence="1">DNA-3-methyladenine glycosylase I</fullName>
    </submittedName>
</protein>
<dbReference type="InterPro" id="IPR005019">
    <property type="entry name" value="Adenine_glyco"/>
</dbReference>
<dbReference type="OrthoDB" id="9795156at2"/>
<gene>
    <name evidence="1" type="ORF">DFP76_10669</name>
</gene>
<dbReference type="GO" id="GO:0008725">
    <property type="term" value="F:DNA-3-methyladenine glycosylase activity"/>
    <property type="evidence" value="ECO:0007669"/>
    <property type="project" value="InterPro"/>
</dbReference>
<proteinExistence type="predicted"/>
<dbReference type="Proteomes" id="UP000252086">
    <property type="component" value="Unassembled WGS sequence"/>
</dbReference>
<dbReference type="InterPro" id="IPR052891">
    <property type="entry name" value="DNA-3mA_glycosylase"/>
</dbReference>
<dbReference type="RefSeq" id="WP_113874921.1">
    <property type="nucleotide sequence ID" value="NZ_QNRF01000006.1"/>
</dbReference>